<dbReference type="PRINTS" id="PR00081">
    <property type="entry name" value="GDHRDH"/>
</dbReference>
<comment type="similarity">
    <text evidence="1">Belongs to the short-chain dehydrogenases/reductases (SDR) family.</text>
</comment>
<dbReference type="Gene3D" id="3.40.50.720">
    <property type="entry name" value="NAD(P)-binding Rossmann-like Domain"/>
    <property type="match status" value="1"/>
</dbReference>
<dbReference type="Pfam" id="PF13561">
    <property type="entry name" value="adh_short_C2"/>
    <property type="match status" value="1"/>
</dbReference>
<accession>A0AAN6XI87</accession>
<sequence length="282" mass="30117">MCSEWTPGWPSRDILSRKTQAQHALTIIESCGIGPASARKTLFLSDYSKANLDTAATSLRNDGRVVQTRRIDVLDYSSVLKIASAAVQVVNLETIVRTAGLSPAMAPADRILKVDLLGTVNAIDAFRDHIAPGGSMICIASMARFGVQPSSDLAAHFATGGRDMILERPELKELAEKNDPATTYLLSKAANYLRVQAASRVWAEKGARINIVGPGVILTTMEPMVRQELESPRGETVKQIIAGTPLQRGGTTDEIASAVAFLSGNEASYVTGTDILVDGGYC</sequence>
<dbReference type="PANTHER" id="PTHR42760">
    <property type="entry name" value="SHORT-CHAIN DEHYDROGENASES/REDUCTASES FAMILY MEMBER"/>
    <property type="match status" value="1"/>
</dbReference>
<gene>
    <name evidence="3" type="ORF">QBC40DRAFT_307036</name>
</gene>
<organism evidence="3 4">
    <name type="scientific">Triangularia verruculosa</name>
    <dbReference type="NCBI Taxonomy" id="2587418"/>
    <lineage>
        <taxon>Eukaryota</taxon>
        <taxon>Fungi</taxon>
        <taxon>Dikarya</taxon>
        <taxon>Ascomycota</taxon>
        <taxon>Pezizomycotina</taxon>
        <taxon>Sordariomycetes</taxon>
        <taxon>Sordariomycetidae</taxon>
        <taxon>Sordariales</taxon>
        <taxon>Podosporaceae</taxon>
        <taxon>Triangularia</taxon>
    </lineage>
</organism>
<name>A0AAN6XI87_9PEZI</name>
<reference evidence="3" key="2">
    <citation type="submission" date="2023-05" db="EMBL/GenBank/DDBJ databases">
        <authorList>
            <consortium name="Lawrence Berkeley National Laboratory"/>
            <person name="Steindorff A."/>
            <person name="Hensen N."/>
            <person name="Bonometti L."/>
            <person name="Westerberg I."/>
            <person name="Brannstrom I.O."/>
            <person name="Guillou S."/>
            <person name="Cros-Aarteil S."/>
            <person name="Calhoun S."/>
            <person name="Haridas S."/>
            <person name="Kuo A."/>
            <person name="Mondo S."/>
            <person name="Pangilinan J."/>
            <person name="Riley R."/>
            <person name="Labutti K."/>
            <person name="Andreopoulos B."/>
            <person name="Lipzen A."/>
            <person name="Chen C."/>
            <person name="Yanf M."/>
            <person name="Daum C."/>
            <person name="Ng V."/>
            <person name="Clum A."/>
            <person name="Ohm R."/>
            <person name="Martin F."/>
            <person name="Silar P."/>
            <person name="Natvig D."/>
            <person name="Lalanne C."/>
            <person name="Gautier V."/>
            <person name="Ament-Velasquez S.L."/>
            <person name="Kruys A."/>
            <person name="Hutchinson M.I."/>
            <person name="Powell A.J."/>
            <person name="Barry K."/>
            <person name="Miller A.N."/>
            <person name="Grigoriev I.V."/>
            <person name="Debuchy R."/>
            <person name="Gladieux P."/>
            <person name="Thoren M.H."/>
            <person name="Johannesson H."/>
        </authorList>
    </citation>
    <scope>NUCLEOTIDE SEQUENCE</scope>
    <source>
        <strain evidence="3">CBS 315.58</strain>
    </source>
</reference>
<comment type="caution">
    <text evidence="3">The sequence shown here is derived from an EMBL/GenBank/DDBJ whole genome shotgun (WGS) entry which is preliminary data.</text>
</comment>
<dbReference type="Proteomes" id="UP001303160">
    <property type="component" value="Unassembled WGS sequence"/>
</dbReference>
<proteinExistence type="inferred from homology"/>
<dbReference type="SUPFAM" id="SSF51735">
    <property type="entry name" value="NAD(P)-binding Rossmann-fold domains"/>
    <property type="match status" value="1"/>
</dbReference>
<dbReference type="GO" id="GO:0016616">
    <property type="term" value="F:oxidoreductase activity, acting on the CH-OH group of donors, NAD or NADP as acceptor"/>
    <property type="evidence" value="ECO:0007669"/>
    <property type="project" value="TreeGrafter"/>
</dbReference>
<dbReference type="InterPro" id="IPR036291">
    <property type="entry name" value="NAD(P)-bd_dom_sf"/>
</dbReference>
<evidence type="ECO:0000256" key="2">
    <source>
        <dbReference type="ARBA" id="ARBA00023002"/>
    </source>
</evidence>
<reference evidence="3" key="1">
    <citation type="journal article" date="2023" name="Mol. Phylogenet. Evol.">
        <title>Genome-scale phylogeny and comparative genomics of the fungal order Sordariales.</title>
        <authorList>
            <person name="Hensen N."/>
            <person name="Bonometti L."/>
            <person name="Westerberg I."/>
            <person name="Brannstrom I.O."/>
            <person name="Guillou S."/>
            <person name="Cros-Aarteil S."/>
            <person name="Calhoun S."/>
            <person name="Haridas S."/>
            <person name="Kuo A."/>
            <person name="Mondo S."/>
            <person name="Pangilinan J."/>
            <person name="Riley R."/>
            <person name="LaButti K."/>
            <person name="Andreopoulos B."/>
            <person name="Lipzen A."/>
            <person name="Chen C."/>
            <person name="Yan M."/>
            <person name="Daum C."/>
            <person name="Ng V."/>
            <person name="Clum A."/>
            <person name="Steindorff A."/>
            <person name="Ohm R.A."/>
            <person name="Martin F."/>
            <person name="Silar P."/>
            <person name="Natvig D.O."/>
            <person name="Lalanne C."/>
            <person name="Gautier V."/>
            <person name="Ament-Velasquez S.L."/>
            <person name="Kruys A."/>
            <person name="Hutchinson M.I."/>
            <person name="Powell A.J."/>
            <person name="Barry K."/>
            <person name="Miller A.N."/>
            <person name="Grigoriev I.V."/>
            <person name="Debuchy R."/>
            <person name="Gladieux P."/>
            <person name="Hiltunen Thoren M."/>
            <person name="Johannesson H."/>
        </authorList>
    </citation>
    <scope>NUCLEOTIDE SEQUENCE</scope>
    <source>
        <strain evidence="3">CBS 315.58</strain>
    </source>
</reference>
<dbReference type="EMBL" id="MU863924">
    <property type="protein sequence ID" value="KAK4200071.1"/>
    <property type="molecule type" value="Genomic_DNA"/>
</dbReference>
<protein>
    <submittedName>
        <fullName evidence="3">Uncharacterized protein</fullName>
    </submittedName>
</protein>
<dbReference type="InterPro" id="IPR002347">
    <property type="entry name" value="SDR_fam"/>
</dbReference>
<evidence type="ECO:0000313" key="3">
    <source>
        <dbReference type="EMBL" id="KAK4200071.1"/>
    </source>
</evidence>
<dbReference type="PANTHER" id="PTHR42760:SF133">
    <property type="entry name" value="3-OXOACYL-[ACYL-CARRIER-PROTEIN] REDUCTASE"/>
    <property type="match status" value="1"/>
</dbReference>
<keyword evidence="4" id="KW-1185">Reference proteome</keyword>
<dbReference type="AlphaFoldDB" id="A0AAN6XI87"/>
<evidence type="ECO:0000313" key="4">
    <source>
        <dbReference type="Proteomes" id="UP001303160"/>
    </source>
</evidence>
<keyword evidence="2" id="KW-0560">Oxidoreductase</keyword>
<evidence type="ECO:0000256" key="1">
    <source>
        <dbReference type="ARBA" id="ARBA00006484"/>
    </source>
</evidence>